<dbReference type="OrthoDB" id="427711at2759"/>
<dbReference type="InterPro" id="IPR001357">
    <property type="entry name" value="BRCT_dom"/>
</dbReference>
<dbReference type="Gene3D" id="3.40.50.10190">
    <property type="entry name" value="BRCT domain"/>
    <property type="match status" value="1"/>
</dbReference>
<dbReference type="PANTHER" id="PTHR45990">
    <property type="entry name" value="DNA REPAIR PROTEIN REV1"/>
    <property type="match status" value="1"/>
</dbReference>
<evidence type="ECO:0000313" key="2">
    <source>
        <dbReference type="EMBL" id="KIL68103.1"/>
    </source>
</evidence>
<dbReference type="Pfam" id="PF00533">
    <property type="entry name" value="BRCT"/>
    <property type="match status" value="1"/>
</dbReference>
<proteinExistence type="predicted"/>
<dbReference type="Proteomes" id="UP000054549">
    <property type="component" value="Unassembled WGS sequence"/>
</dbReference>
<dbReference type="InterPro" id="IPR036420">
    <property type="entry name" value="BRCT_dom_sf"/>
</dbReference>
<dbReference type="GO" id="GO:0017125">
    <property type="term" value="F:deoxycytidyl transferase activity"/>
    <property type="evidence" value="ECO:0007669"/>
    <property type="project" value="TreeGrafter"/>
</dbReference>
<keyword evidence="3" id="KW-1185">Reference proteome</keyword>
<sequence>MKTIDQYFPVVARSASCNGSAKKGQHTGRLHPYGKRSRQTHQAFSRDQATEFLLRTLSSPYNPITHSDIPERADRVVSTATGHQVAEERMNRRLYLEGRERKLLNQREKASDQKSQVLRQTRIYLDGYLEDTTDIEIKRLIVLAGGQALQTSSGCTHIVTSRSLSGSKMQTLLAGRNITKIHIVKPEWVVDSVTRGKRQPEYRYSILQDILQ</sequence>
<dbReference type="PANTHER" id="PTHR45990:SF1">
    <property type="entry name" value="DNA REPAIR PROTEIN REV1"/>
    <property type="match status" value="1"/>
</dbReference>
<dbReference type="GO" id="GO:0042276">
    <property type="term" value="P:error-prone translesion synthesis"/>
    <property type="evidence" value="ECO:0007669"/>
    <property type="project" value="TreeGrafter"/>
</dbReference>
<evidence type="ECO:0000313" key="3">
    <source>
        <dbReference type="Proteomes" id="UP000054549"/>
    </source>
</evidence>
<dbReference type="GO" id="GO:0003887">
    <property type="term" value="F:DNA-directed DNA polymerase activity"/>
    <property type="evidence" value="ECO:0007669"/>
    <property type="project" value="TreeGrafter"/>
</dbReference>
<dbReference type="InParanoid" id="A0A0C2XGQ1"/>
<dbReference type="STRING" id="946122.A0A0C2XGQ1"/>
<accession>A0A0C2XGQ1</accession>
<dbReference type="AlphaFoldDB" id="A0A0C2XGQ1"/>
<reference evidence="2 3" key="1">
    <citation type="submission" date="2014-04" db="EMBL/GenBank/DDBJ databases">
        <title>Evolutionary Origins and Diversification of the Mycorrhizal Mutualists.</title>
        <authorList>
            <consortium name="DOE Joint Genome Institute"/>
            <consortium name="Mycorrhizal Genomics Consortium"/>
            <person name="Kohler A."/>
            <person name="Kuo A."/>
            <person name="Nagy L.G."/>
            <person name="Floudas D."/>
            <person name="Copeland A."/>
            <person name="Barry K.W."/>
            <person name="Cichocki N."/>
            <person name="Veneault-Fourrey C."/>
            <person name="LaButti K."/>
            <person name="Lindquist E.A."/>
            <person name="Lipzen A."/>
            <person name="Lundell T."/>
            <person name="Morin E."/>
            <person name="Murat C."/>
            <person name="Riley R."/>
            <person name="Ohm R."/>
            <person name="Sun H."/>
            <person name="Tunlid A."/>
            <person name="Henrissat B."/>
            <person name="Grigoriev I.V."/>
            <person name="Hibbett D.S."/>
            <person name="Martin F."/>
        </authorList>
    </citation>
    <scope>NUCLEOTIDE SEQUENCE [LARGE SCALE GENOMIC DNA]</scope>
    <source>
        <strain evidence="2 3">Koide BX008</strain>
    </source>
</reference>
<gene>
    <name evidence="2" type="ORF">M378DRAFT_158621</name>
</gene>
<dbReference type="PROSITE" id="PS50172">
    <property type="entry name" value="BRCT"/>
    <property type="match status" value="1"/>
</dbReference>
<dbReference type="HOGENOM" id="CLU_083061_0_0_1"/>
<dbReference type="GO" id="GO:0070987">
    <property type="term" value="P:error-free translesion synthesis"/>
    <property type="evidence" value="ECO:0007669"/>
    <property type="project" value="TreeGrafter"/>
</dbReference>
<dbReference type="SUPFAM" id="SSF52113">
    <property type="entry name" value="BRCT domain"/>
    <property type="match status" value="1"/>
</dbReference>
<feature type="domain" description="BRCT" evidence="1">
    <location>
        <begin position="113"/>
        <end position="206"/>
    </location>
</feature>
<dbReference type="GO" id="GO:0005634">
    <property type="term" value="C:nucleus"/>
    <property type="evidence" value="ECO:0007669"/>
    <property type="project" value="TreeGrafter"/>
</dbReference>
<organism evidence="2 3">
    <name type="scientific">Amanita muscaria (strain Koide BX008)</name>
    <dbReference type="NCBI Taxonomy" id="946122"/>
    <lineage>
        <taxon>Eukaryota</taxon>
        <taxon>Fungi</taxon>
        <taxon>Dikarya</taxon>
        <taxon>Basidiomycota</taxon>
        <taxon>Agaricomycotina</taxon>
        <taxon>Agaricomycetes</taxon>
        <taxon>Agaricomycetidae</taxon>
        <taxon>Agaricales</taxon>
        <taxon>Pluteineae</taxon>
        <taxon>Amanitaceae</taxon>
        <taxon>Amanita</taxon>
    </lineage>
</organism>
<dbReference type="SMART" id="SM00292">
    <property type="entry name" value="BRCT"/>
    <property type="match status" value="1"/>
</dbReference>
<evidence type="ECO:0000259" key="1">
    <source>
        <dbReference type="PROSITE" id="PS50172"/>
    </source>
</evidence>
<protein>
    <recommendedName>
        <fullName evidence="1">BRCT domain-containing protein</fullName>
    </recommendedName>
</protein>
<name>A0A0C2XGQ1_AMAMK</name>
<dbReference type="EMBL" id="KN818229">
    <property type="protein sequence ID" value="KIL68103.1"/>
    <property type="molecule type" value="Genomic_DNA"/>
</dbReference>